<organism evidence="1 2">
    <name type="scientific">Vermiconidia calcicola</name>
    <dbReference type="NCBI Taxonomy" id="1690605"/>
    <lineage>
        <taxon>Eukaryota</taxon>
        <taxon>Fungi</taxon>
        <taxon>Dikarya</taxon>
        <taxon>Ascomycota</taxon>
        <taxon>Pezizomycotina</taxon>
        <taxon>Dothideomycetes</taxon>
        <taxon>Dothideomycetidae</taxon>
        <taxon>Mycosphaerellales</taxon>
        <taxon>Extremaceae</taxon>
        <taxon>Vermiconidia</taxon>
    </lineage>
</organism>
<protein>
    <submittedName>
        <fullName evidence="1">Uncharacterized protein</fullName>
    </submittedName>
</protein>
<name>A0ACC3M9R4_9PEZI</name>
<gene>
    <name evidence="1" type="ORF">LTR37_021019</name>
</gene>
<reference evidence="1" key="1">
    <citation type="submission" date="2023-07" db="EMBL/GenBank/DDBJ databases">
        <title>Black Yeasts Isolated from many extreme environments.</title>
        <authorList>
            <person name="Coleine C."/>
            <person name="Stajich J.E."/>
            <person name="Selbmann L."/>
        </authorList>
    </citation>
    <scope>NUCLEOTIDE SEQUENCE</scope>
    <source>
        <strain evidence="1">CCFEE 5714</strain>
    </source>
</reference>
<evidence type="ECO:0000313" key="1">
    <source>
        <dbReference type="EMBL" id="KAK3680946.1"/>
    </source>
</evidence>
<dbReference type="EMBL" id="JAUTXU010000417">
    <property type="protein sequence ID" value="KAK3680946.1"/>
    <property type="molecule type" value="Genomic_DNA"/>
</dbReference>
<sequence>MAVNDLYASQKIGQEDEGGLRKATYLRLDDDSTDTMILPDGRTLCFAQYGEPSGEAVIYIHGGGDARKGGAFFHEPARRIGARIIACDRPGIGGSSPQSNRTVLDHARDVQCLADHLDISEFYVVAVSGGGPYALACASSIPAERLKGVAIVCGMGPPSINSAHIGWPTWLMLKVYEWCPIIFRWYTNTFYTTMLKHSDEELRKMYQQQARPGRISWLNMNEKDAQLFEDDGILALSIKGNREYFRQGMHACLEEWRVWISDPAFRIEDIRSDLPVHLWYGKLDSGVPPRMGEQIAACLGGRAVLHVENEGHLSLVVNWREPILKHLLW</sequence>
<proteinExistence type="predicted"/>
<comment type="caution">
    <text evidence="1">The sequence shown here is derived from an EMBL/GenBank/DDBJ whole genome shotgun (WGS) entry which is preliminary data.</text>
</comment>
<dbReference type="Proteomes" id="UP001281147">
    <property type="component" value="Unassembled WGS sequence"/>
</dbReference>
<accession>A0ACC3M9R4</accession>
<keyword evidence="2" id="KW-1185">Reference proteome</keyword>
<evidence type="ECO:0000313" key="2">
    <source>
        <dbReference type="Proteomes" id="UP001281147"/>
    </source>
</evidence>